<sequence length="144" mass="17163">MSEMIEIKIILNHDELDWLDYGNGFCSQEDMPRKDYDDIAWSIKEKLKVSYTKEAKLKNEYKLQLSTQEIKEIQQILVDEILEFHRYELEKPNDDPTKNLEPNGLHLTNSILKKLGKPILTIESINKTIEQSKDKDFYIYDYKF</sequence>
<organism evidence="1">
    <name type="scientific">marine sediment metagenome</name>
    <dbReference type="NCBI Taxonomy" id="412755"/>
    <lineage>
        <taxon>unclassified sequences</taxon>
        <taxon>metagenomes</taxon>
        <taxon>ecological metagenomes</taxon>
    </lineage>
</organism>
<reference evidence="1" key="1">
    <citation type="journal article" date="2015" name="Nature">
        <title>Complex archaea that bridge the gap between prokaryotes and eukaryotes.</title>
        <authorList>
            <person name="Spang A."/>
            <person name="Saw J.H."/>
            <person name="Jorgensen S.L."/>
            <person name="Zaremba-Niedzwiedzka K."/>
            <person name="Martijn J."/>
            <person name="Lind A.E."/>
            <person name="van Eijk R."/>
            <person name="Schleper C."/>
            <person name="Guy L."/>
            <person name="Ettema T.J."/>
        </authorList>
    </citation>
    <scope>NUCLEOTIDE SEQUENCE</scope>
</reference>
<proteinExistence type="predicted"/>
<gene>
    <name evidence="1" type="ORF">LCGC14_0595860</name>
</gene>
<evidence type="ECO:0000313" key="1">
    <source>
        <dbReference type="EMBL" id="KKN54092.1"/>
    </source>
</evidence>
<comment type="caution">
    <text evidence="1">The sequence shown here is derived from an EMBL/GenBank/DDBJ whole genome shotgun (WGS) entry which is preliminary data.</text>
</comment>
<dbReference type="EMBL" id="LAZR01000943">
    <property type="protein sequence ID" value="KKN54092.1"/>
    <property type="molecule type" value="Genomic_DNA"/>
</dbReference>
<protein>
    <submittedName>
        <fullName evidence="1">Uncharacterized protein</fullName>
    </submittedName>
</protein>
<name>A0A0F9RVT7_9ZZZZ</name>
<dbReference type="AlphaFoldDB" id="A0A0F9RVT7"/>
<accession>A0A0F9RVT7</accession>